<dbReference type="InterPro" id="IPR009593">
    <property type="entry name" value="DUF1203"/>
</dbReference>
<reference evidence="2" key="1">
    <citation type="submission" date="2017-04" db="EMBL/GenBank/DDBJ databases">
        <authorList>
            <person name="Varghese N."/>
            <person name="Submissions S."/>
        </authorList>
    </citation>
    <scope>NUCLEOTIDE SEQUENCE [LARGE SCALE GENOMIC DNA]</scope>
    <source>
        <strain evidence="2">Dd16</strain>
    </source>
</reference>
<organism evidence="1 2">
    <name type="scientific">Allosphingosinicella indica</name>
    <dbReference type="NCBI Taxonomy" id="941907"/>
    <lineage>
        <taxon>Bacteria</taxon>
        <taxon>Pseudomonadati</taxon>
        <taxon>Pseudomonadota</taxon>
        <taxon>Alphaproteobacteria</taxon>
        <taxon>Sphingomonadales</taxon>
        <taxon>Sphingomonadaceae</taxon>
        <taxon>Allosphingosinicella</taxon>
    </lineage>
</organism>
<dbReference type="Proteomes" id="UP000192934">
    <property type="component" value="Chromosome I"/>
</dbReference>
<proteinExistence type="predicted"/>
<dbReference type="PIRSF" id="PIRSF034110">
    <property type="entry name" value="DUF1203"/>
    <property type="match status" value="1"/>
</dbReference>
<evidence type="ECO:0000313" key="2">
    <source>
        <dbReference type="Proteomes" id="UP000192934"/>
    </source>
</evidence>
<name>A0A1X7GZZ1_9SPHN</name>
<gene>
    <name evidence="1" type="ORF">SAMN06295910_2558</name>
</gene>
<protein>
    <recommendedName>
        <fullName evidence="3">DUF1203 domain-containing protein</fullName>
    </recommendedName>
</protein>
<dbReference type="AlphaFoldDB" id="A0A1X7GZZ1"/>
<evidence type="ECO:0008006" key="3">
    <source>
        <dbReference type="Google" id="ProtNLM"/>
    </source>
</evidence>
<dbReference type="Pfam" id="PF06718">
    <property type="entry name" value="DUF1203"/>
    <property type="match status" value="1"/>
</dbReference>
<dbReference type="OrthoDB" id="5953307at2"/>
<dbReference type="EMBL" id="LT840185">
    <property type="protein sequence ID" value="SMF77228.1"/>
    <property type="molecule type" value="Genomic_DNA"/>
</dbReference>
<sequence length="155" mass="16830">MTYRIEGLSREQFLPLFAMTEAALSERGAMRVISDSPTGYPCRISLAEAAPGDHLILFNYISHDCAGPFRTAYAIYVREDAELAPCFEDEVPPILARRTLGLRAFDSGGMLRAAALALPGEADAKIRELLGDPEIASIHAHNAAHGCFLAKIERG</sequence>
<evidence type="ECO:0000313" key="1">
    <source>
        <dbReference type="EMBL" id="SMF77228.1"/>
    </source>
</evidence>
<accession>A0A1X7GZZ1</accession>
<keyword evidence="2" id="KW-1185">Reference proteome</keyword>
<dbReference type="STRING" id="941907.SAMN06295910_2558"/>